<dbReference type="Ensembl" id="ENSDCDT00010033647.1">
    <property type="protein sequence ID" value="ENSDCDP00010027174.1"/>
    <property type="gene ID" value="ENSDCDG00010017232.1"/>
</dbReference>
<dbReference type="Gene3D" id="3.20.20.70">
    <property type="entry name" value="Aldolase class I"/>
    <property type="match status" value="1"/>
</dbReference>
<dbReference type="PANTHER" id="PTHR11769:SF19">
    <property type="entry name" value="HYALURONIDASE-3"/>
    <property type="match status" value="1"/>
</dbReference>
<keyword evidence="4 8" id="KW-1015">Disulfide bond</keyword>
<feature type="active site" description="Proton donor" evidence="7">
    <location>
        <position position="131"/>
    </location>
</feature>
<evidence type="ECO:0000313" key="11">
    <source>
        <dbReference type="Ensembl" id="ENSDCDP00010027174.1"/>
    </source>
</evidence>
<dbReference type="FunFam" id="3.20.20.70:FF:000065">
    <property type="entry name" value="Hyaluronidase"/>
    <property type="match status" value="1"/>
</dbReference>
<dbReference type="GO" id="GO:0005975">
    <property type="term" value="P:carbohydrate metabolic process"/>
    <property type="evidence" value="ECO:0007669"/>
    <property type="project" value="UniProtKB-UniRule"/>
</dbReference>
<dbReference type="GO" id="GO:0001669">
    <property type="term" value="C:acrosomal vesicle"/>
    <property type="evidence" value="ECO:0007669"/>
    <property type="project" value="TreeGrafter"/>
</dbReference>
<comment type="similarity">
    <text evidence="2 6 9">Belongs to the glycosyl hydrolase 56 family.</text>
</comment>
<evidence type="ECO:0000256" key="8">
    <source>
        <dbReference type="PIRSR" id="PIRSR038193-3"/>
    </source>
</evidence>
<feature type="disulfide bond" evidence="8">
    <location>
        <begin position="44"/>
        <end position="333"/>
    </location>
</feature>
<sequence>MFLLLFISPLILRAELFTTGATMRVGGAERRAFSVIWNMPTARCHRRYGVSLPLSEYDITHNHHTHFLGTDISLFYQQRLGLYPRLMRSGSEVNGGIPQLGHLNAHLLLAEAQLEAVLRRHFAGLAVLDWEAWHPLWGRNFGARAAYQRQSEQLVRWEHPELGMKEVTSRAKAEFERAGRGFMLQTLRLGRLLRPRGLWGFYGFPECSNERGAGHSGYTGRCLAGTRRRSRQLAWLWRESHALYPSVYIPQRLAGHAHSQLMVRYRILEALRVASQHAPGPAVLPYARIAFRRTLHFLNQTDLQYTLGEAAALGADGVVLWGELEFTRSKHQCALLQHYIKSVLGVYVLMLRRGVRRCSELVCRGNGRCARRRPHSGHMIPLSQKDLNPAHLRTAFRQVLPTRMRRRRSVMKKLTATRGHSNLLPTGTF</sequence>
<evidence type="ECO:0000256" key="3">
    <source>
        <dbReference type="ARBA" id="ARBA00022801"/>
    </source>
</evidence>
<evidence type="ECO:0000313" key="12">
    <source>
        <dbReference type="Proteomes" id="UP000694580"/>
    </source>
</evidence>
<reference evidence="11" key="2">
    <citation type="submission" date="2025-09" db="UniProtKB">
        <authorList>
            <consortium name="Ensembl"/>
        </authorList>
    </citation>
    <scope>IDENTIFICATION</scope>
</reference>
<evidence type="ECO:0000256" key="4">
    <source>
        <dbReference type="ARBA" id="ARBA00023157"/>
    </source>
</evidence>
<evidence type="ECO:0000256" key="9">
    <source>
        <dbReference type="RuleBase" id="RU610713"/>
    </source>
</evidence>
<dbReference type="InterPro" id="IPR013785">
    <property type="entry name" value="Aldolase_TIM"/>
</dbReference>
<evidence type="ECO:0000256" key="6">
    <source>
        <dbReference type="PIRNR" id="PIRNR038193"/>
    </source>
</evidence>
<feature type="disulfide bond" evidence="8">
    <location>
        <begin position="358"/>
        <end position="369"/>
    </location>
</feature>
<protein>
    <recommendedName>
        <fullName evidence="9">Hyaluronidase</fullName>
        <ecNumber evidence="9">3.2.1.35</ecNumber>
    </recommendedName>
</protein>
<dbReference type="GeneTree" id="ENSGT01020000230364"/>
<evidence type="ECO:0000256" key="10">
    <source>
        <dbReference type="SAM" id="SignalP"/>
    </source>
</evidence>
<dbReference type="PRINTS" id="PR00846">
    <property type="entry name" value="GLHYDRLASE56"/>
</dbReference>
<evidence type="ECO:0000256" key="1">
    <source>
        <dbReference type="ARBA" id="ARBA00000251"/>
    </source>
</evidence>
<accession>A0AAY4C2J2</accession>
<feature type="signal peptide" evidence="10">
    <location>
        <begin position="1"/>
        <end position="16"/>
    </location>
</feature>
<feature type="disulfide bond" evidence="8">
    <location>
        <begin position="207"/>
        <end position="222"/>
    </location>
</feature>
<dbReference type="AlphaFoldDB" id="A0AAY4C2J2"/>
<dbReference type="InterPro" id="IPR017853">
    <property type="entry name" value="GH"/>
</dbReference>
<dbReference type="InterPro" id="IPR018155">
    <property type="entry name" value="Hyaluronidase"/>
</dbReference>
<proteinExistence type="inferred from homology"/>
<keyword evidence="12" id="KW-1185">Reference proteome</keyword>
<keyword evidence="3 9" id="KW-0378">Hydrolase</keyword>
<organism evidence="11 12">
    <name type="scientific">Denticeps clupeoides</name>
    <name type="common">denticle herring</name>
    <dbReference type="NCBI Taxonomy" id="299321"/>
    <lineage>
        <taxon>Eukaryota</taxon>
        <taxon>Metazoa</taxon>
        <taxon>Chordata</taxon>
        <taxon>Craniata</taxon>
        <taxon>Vertebrata</taxon>
        <taxon>Euteleostomi</taxon>
        <taxon>Actinopterygii</taxon>
        <taxon>Neopterygii</taxon>
        <taxon>Teleostei</taxon>
        <taxon>Clupei</taxon>
        <taxon>Clupeiformes</taxon>
        <taxon>Denticipitoidei</taxon>
        <taxon>Denticipitidae</taxon>
        <taxon>Denticeps</taxon>
    </lineage>
</organism>
<evidence type="ECO:0000256" key="2">
    <source>
        <dbReference type="ARBA" id="ARBA00008871"/>
    </source>
</evidence>
<dbReference type="GO" id="GO:0004415">
    <property type="term" value="F:hyalurononglucosaminidase activity"/>
    <property type="evidence" value="ECO:0007669"/>
    <property type="project" value="UniProtKB-UniRule"/>
</dbReference>
<feature type="chain" id="PRO_5044276095" description="Hyaluronidase" evidence="10">
    <location>
        <begin position="17"/>
        <end position="429"/>
    </location>
</feature>
<evidence type="ECO:0000256" key="7">
    <source>
        <dbReference type="PIRSR" id="PIRSR038193-1"/>
    </source>
</evidence>
<dbReference type="PANTHER" id="PTHR11769">
    <property type="entry name" value="HYALURONIDASE"/>
    <property type="match status" value="1"/>
</dbReference>
<keyword evidence="5 9" id="KW-0326">Glycosidase</keyword>
<comment type="catalytic activity">
    <reaction evidence="1 9">
        <text>Random hydrolysis of (1-&gt;4)-linkages between N-acetyl-beta-D-glucosamine and D-glucuronate residues in hyaluronate.</text>
        <dbReference type="EC" id="3.2.1.35"/>
    </reaction>
</comment>
<gene>
    <name evidence="11" type="primary">HYAL3</name>
</gene>
<dbReference type="Pfam" id="PF01630">
    <property type="entry name" value="Glyco_hydro_56"/>
    <property type="match status" value="1"/>
</dbReference>
<dbReference type="PIRSF" id="PIRSF038193">
    <property type="entry name" value="Hyaluronidase"/>
    <property type="match status" value="1"/>
</dbReference>
<dbReference type="GO" id="GO:0030214">
    <property type="term" value="P:hyaluronan catabolic process"/>
    <property type="evidence" value="ECO:0007669"/>
    <property type="project" value="TreeGrafter"/>
</dbReference>
<evidence type="ECO:0000256" key="5">
    <source>
        <dbReference type="ARBA" id="ARBA00023295"/>
    </source>
</evidence>
<dbReference type="EC" id="3.2.1.35" evidence="9"/>
<reference evidence="11" key="1">
    <citation type="submission" date="2025-08" db="UniProtKB">
        <authorList>
            <consortium name="Ensembl"/>
        </authorList>
    </citation>
    <scope>IDENTIFICATION</scope>
</reference>
<keyword evidence="10" id="KW-0732">Signal</keyword>
<dbReference type="SUPFAM" id="SSF51445">
    <property type="entry name" value="(Trans)glycosidases"/>
    <property type="match status" value="1"/>
</dbReference>
<dbReference type="Proteomes" id="UP000694580">
    <property type="component" value="Unplaced"/>
</dbReference>
<name>A0AAY4C2J2_9TELE</name>